<evidence type="ECO:0000313" key="2">
    <source>
        <dbReference type="Proteomes" id="UP001597467"/>
    </source>
</evidence>
<dbReference type="Proteomes" id="UP001597467">
    <property type="component" value="Unassembled WGS sequence"/>
</dbReference>
<evidence type="ECO:0008006" key="3">
    <source>
        <dbReference type="Google" id="ProtNLM"/>
    </source>
</evidence>
<protein>
    <recommendedName>
        <fullName evidence="3">Lipoprotein</fullName>
    </recommendedName>
</protein>
<name>A0ABW5JY21_9FLAO</name>
<sequence>MTTQRTLLLISIILILLGCEKKQSELEFEQSVVYKIFPALMDSLHFDFRLKPPRPPRPVFNEKGEIIGTDTTGIGKVLADYKKRKAELKADSVKLVIAINDSVYSLEKRERNELLNHFSKQNLSLDTTDLSSEYKIDLKKLIADKKLEFKYLSEFPKASVIWKNEYDFHLSGTTGFSRIQFDSTKSFGILRSGMGCGKLCGFGVRVFIRKENGKWVIDEIITTEIS</sequence>
<organism evidence="1 2">
    <name type="scientific">Lacinutrix gracilariae</name>
    <dbReference type="NCBI Taxonomy" id="1747198"/>
    <lineage>
        <taxon>Bacteria</taxon>
        <taxon>Pseudomonadati</taxon>
        <taxon>Bacteroidota</taxon>
        <taxon>Flavobacteriia</taxon>
        <taxon>Flavobacteriales</taxon>
        <taxon>Flavobacteriaceae</taxon>
        <taxon>Lacinutrix</taxon>
    </lineage>
</organism>
<dbReference type="RefSeq" id="WP_379901003.1">
    <property type="nucleotide sequence ID" value="NZ_JBHULM010000007.1"/>
</dbReference>
<accession>A0ABW5JY21</accession>
<proteinExistence type="predicted"/>
<dbReference type="EMBL" id="JBHULM010000007">
    <property type="protein sequence ID" value="MFD2541367.1"/>
    <property type="molecule type" value="Genomic_DNA"/>
</dbReference>
<evidence type="ECO:0000313" key="1">
    <source>
        <dbReference type="EMBL" id="MFD2541367.1"/>
    </source>
</evidence>
<dbReference type="PROSITE" id="PS51257">
    <property type="entry name" value="PROKAR_LIPOPROTEIN"/>
    <property type="match status" value="1"/>
</dbReference>
<keyword evidence="2" id="KW-1185">Reference proteome</keyword>
<comment type="caution">
    <text evidence="1">The sequence shown here is derived from an EMBL/GenBank/DDBJ whole genome shotgun (WGS) entry which is preliminary data.</text>
</comment>
<reference evidence="2" key="1">
    <citation type="journal article" date="2019" name="Int. J. Syst. Evol. Microbiol.">
        <title>The Global Catalogue of Microorganisms (GCM) 10K type strain sequencing project: providing services to taxonomists for standard genome sequencing and annotation.</title>
        <authorList>
            <consortium name="The Broad Institute Genomics Platform"/>
            <consortium name="The Broad Institute Genome Sequencing Center for Infectious Disease"/>
            <person name="Wu L."/>
            <person name="Ma J."/>
        </authorList>
    </citation>
    <scope>NUCLEOTIDE SEQUENCE [LARGE SCALE GENOMIC DNA]</scope>
    <source>
        <strain evidence="2">KCTC 42808</strain>
    </source>
</reference>
<gene>
    <name evidence="1" type="ORF">ACFSSB_03485</name>
</gene>